<dbReference type="EMBL" id="AZFY01000114">
    <property type="protein sequence ID" value="KRM05018.1"/>
    <property type="molecule type" value="Genomic_DNA"/>
</dbReference>
<dbReference type="OrthoDB" id="9939124at2"/>
<comment type="caution">
    <text evidence="2">The sequence shown here is derived from an EMBL/GenBank/DDBJ whole genome shotgun (WGS) entry which is preliminary data.</text>
</comment>
<keyword evidence="3" id="KW-1185">Reference proteome</keyword>
<evidence type="ECO:0000313" key="3">
    <source>
        <dbReference type="Proteomes" id="UP000051966"/>
    </source>
</evidence>
<sequence length="64" mass="7389">MDDALKKHDALNARRQFLTNEIGEAKLKEVITAVDALIDKENIHLYLLENIIQYRRSLNALPDL</sequence>
<protein>
    <submittedName>
        <fullName evidence="2">Uncharacterized protein</fullName>
    </submittedName>
</protein>
<dbReference type="RefSeq" id="WP_056984077.1">
    <property type="nucleotide sequence ID" value="NZ_AZFY01000114.1"/>
</dbReference>
<keyword evidence="1" id="KW-0175">Coiled coil</keyword>
<dbReference type="PATRIC" id="fig|1423743.5.peg.805"/>
<accession>A0A0R1VHU0</accession>
<gene>
    <name evidence="2" type="ORF">FD41_GL000781</name>
</gene>
<dbReference type="AlphaFoldDB" id="A0A0R1VHU0"/>
<feature type="coiled-coil region" evidence="1">
    <location>
        <begin position="1"/>
        <end position="28"/>
    </location>
</feature>
<name>A0A0R1VHU0_9LACO</name>
<evidence type="ECO:0000256" key="1">
    <source>
        <dbReference type="SAM" id="Coils"/>
    </source>
</evidence>
<evidence type="ECO:0000313" key="2">
    <source>
        <dbReference type="EMBL" id="KRM05018.1"/>
    </source>
</evidence>
<proteinExistence type="predicted"/>
<reference evidence="2 3" key="1">
    <citation type="journal article" date="2015" name="Genome Announc.">
        <title>Expanding the biotechnology potential of lactobacilli through comparative genomics of 213 strains and associated genera.</title>
        <authorList>
            <person name="Sun Z."/>
            <person name="Harris H.M."/>
            <person name="McCann A."/>
            <person name="Guo C."/>
            <person name="Argimon S."/>
            <person name="Zhang W."/>
            <person name="Yang X."/>
            <person name="Jeffery I.B."/>
            <person name="Cooney J.C."/>
            <person name="Kagawa T.F."/>
            <person name="Liu W."/>
            <person name="Song Y."/>
            <person name="Salvetti E."/>
            <person name="Wrobel A."/>
            <person name="Rasinkangas P."/>
            <person name="Parkhill J."/>
            <person name="Rea M.C."/>
            <person name="O'Sullivan O."/>
            <person name="Ritari J."/>
            <person name="Douillard F.P."/>
            <person name="Paul Ross R."/>
            <person name="Yang R."/>
            <person name="Briner A.E."/>
            <person name="Felis G.E."/>
            <person name="de Vos W.M."/>
            <person name="Barrangou R."/>
            <person name="Klaenhammer T.R."/>
            <person name="Caufield P.W."/>
            <person name="Cui Y."/>
            <person name="Zhang H."/>
            <person name="O'Toole P.W."/>
        </authorList>
    </citation>
    <scope>NUCLEOTIDE SEQUENCE [LARGE SCALE GENOMIC DNA]</scope>
    <source>
        <strain evidence="2 3">DSM 18382</strain>
    </source>
</reference>
<organism evidence="2 3">
    <name type="scientific">Lentilactobacillus farraginis DSM 18382 = JCM 14108</name>
    <dbReference type="NCBI Taxonomy" id="1423743"/>
    <lineage>
        <taxon>Bacteria</taxon>
        <taxon>Bacillati</taxon>
        <taxon>Bacillota</taxon>
        <taxon>Bacilli</taxon>
        <taxon>Lactobacillales</taxon>
        <taxon>Lactobacillaceae</taxon>
        <taxon>Lentilactobacillus</taxon>
    </lineage>
</organism>
<dbReference type="Proteomes" id="UP000051966">
    <property type="component" value="Unassembled WGS sequence"/>
</dbReference>